<dbReference type="GO" id="GO:0016853">
    <property type="term" value="F:isomerase activity"/>
    <property type="evidence" value="ECO:0007669"/>
    <property type="project" value="UniProtKB-KW"/>
</dbReference>
<gene>
    <name evidence="2" type="ORF">JOD17_001206</name>
</gene>
<dbReference type="SUPFAM" id="SSF52833">
    <property type="entry name" value="Thioredoxin-like"/>
    <property type="match status" value="1"/>
</dbReference>
<evidence type="ECO:0000313" key="3">
    <source>
        <dbReference type="Proteomes" id="UP000741863"/>
    </source>
</evidence>
<feature type="domain" description="DSBA-like thioredoxin" evidence="1">
    <location>
        <begin position="3"/>
        <end position="204"/>
    </location>
</feature>
<sequence length="230" mass="25943">MNIEVWSDIACPFCYIGKRKFEMGLDQFSDKENVKVTYKSFQLQPDADVHTTETLNEQLEKKFGQGPEQVAAMQQQVVQQANDVNLDYHMDDVKPTNTESAHRLIHYAKEHGKMAEMKEELLKAYFIEGKHVGEHEQLAALAERVGLNKQTALTILESGAYKEAVQQDIQEGAQLGVQGVPFFVFNRKYAVSGAQPPEAFLEVLNKVRDEEKDQGLKVMNQGDACTDESC</sequence>
<name>A0ABS2PB83_9BACL</name>
<reference evidence="2 3" key="1">
    <citation type="submission" date="2021-01" db="EMBL/GenBank/DDBJ databases">
        <title>Genomic Encyclopedia of Type Strains, Phase IV (KMG-IV): sequencing the most valuable type-strain genomes for metagenomic binning, comparative biology and taxonomic classification.</title>
        <authorList>
            <person name="Goeker M."/>
        </authorList>
    </citation>
    <scope>NUCLEOTIDE SEQUENCE [LARGE SCALE GENOMIC DNA]</scope>
    <source>
        <strain evidence="2 3">DSM 25540</strain>
    </source>
</reference>
<dbReference type="EMBL" id="JAFBEC010000003">
    <property type="protein sequence ID" value="MBM7632113.1"/>
    <property type="molecule type" value="Genomic_DNA"/>
</dbReference>
<dbReference type="InterPro" id="IPR001853">
    <property type="entry name" value="DSBA-like_thioredoxin_dom"/>
</dbReference>
<organism evidence="2 3">
    <name type="scientific">Geomicrobium sediminis</name>
    <dbReference type="NCBI Taxonomy" id="1347788"/>
    <lineage>
        <taxon>Bacteria</taxon>
        <taxon>Bacillati</taxon>
        <taxon>Bacillota</taxon>
        <taxon>Bacilli</taxon>
        <taxon>Bacillales</taxon>
        <taxon>Geomicrobium</taxon>
    </lineage>
</organism>
<keyword evidence="2" id="KW-0413">Isomerase</keyword>
<dbReference type="Gene3D" id="3.40.30.10">
    <property type="entry name" value="Glutaredoxin"/>
    <property type="match status" value="1"/>
</dbReference>
<dbReference type="PANTHER" id="PTHR13887">
    <property type="entry name" value="GLUTATHIONE S-TRANSFERASE KAPPA"/>
    <property type="match status" value="1"/>
</dbReference>
<evidence type="ECO:0000313" key="2">
    <source>
        <dbReference type="EMBL" id="MBM7632113.1"/>
    </source>
</evidence>
<dbReference type="CDD" id="cd03024">
    <property type="entry name" value="DsbA_FrnE"/>
    <property type="match status" value="1"/>
</dbReference>
<dbReference type="Pfam" id="PF01323">
    <property type="entry name" value="DSBA"/>
    <property type="match status" value="1"/>
</dbReference>
<proteinExistence type="predicted"/>
<evidence type="ECO:0000259" key="1">
    <source>
        <dbReference type="Pfam" id="PF01323"/>
    </source>
</evidence>
<accession>A0ABS2PB83</accession>
<comment type="caution">
    <text evidence="2">The sequence shown here is derived from an EMBL/GenBank/DDBJ whole genome shotgun (WGS) entry which is preliminary data.</text>
</comment>
<keyword evidence="3" id="KW-1185">Reference proteome</keyword>
<dbReference type="Proteomes" id="UP000741863">
    <property type="component" value="Unassembled WGS sequence"/>
</dbReference>
<protein>
    <submittedName>
        <fullName evidence="2">DsbA family dithiol-disulfide isomerase</fullName>
    </submittedName>
</protein>
<dbReference type="PANTHER" id="PTHR13887:SF41">
    <property type="entry name" value="THIOREDOXIN SUPERFAMILY PROTEIN"/>
    <property type="match status" value="1"/>
</dbReference>
<dbReference type="RefSeq" id="WP_204696210.1">
    <property type="nucleotide sequence ID" value="NZ_JAFBEC010000003.1"/>
</dbReference>
<dbReference type="InterPro" id="IPR036249">
    <property type="entry name" value="Thioredoxin-like_sf"/>
</dbReference>